<evidence type="ECO:0000256" key="5">
    <source>
        <dbReference type="ARBA" id="ARBA00022989"/>
    </source>
</evidence>
<feature type="transmembrane region" description="Helical" evidence="7">
    <location>
        <begin position="176"/>
        <end position="193"/>
    </location>
</feature>
<comment type="catalytic activity">
    <reaction evidence="7">
        <text>UDP-N-acetyl-alpha-D-muramoyl-L-alanyl-gamma-D-glutamyl-meso-2,6-diaminopimeloyl-D-alanyl-D-alanine + di-trans,octa-cis-undecaprenyl phosphate = di-trans,octa-cis-undecaprenyl diphospho-N-acetyl-alpha-D-muramoyl-L-alanyl-D-glutamyl-meso-2,6-diaminopimeloyl-D-alanyl-D-alanine + UMP</text>
        <dbReference type="Rhea" id="RHEA:28386"/>
        <dbReference type="ChEBI" id="CHEBI:57865"/>
        <dbReference type="ChEBI" id="CHEBI:60392"/>
        <dbReference type="ChEBI" id="CHEBI:61386"/>
        <dbReference type="ChEBI" id="CHEBI:61387"/>
        <dbReference type="EC" id="2.7.8.13"/>
    </reaction>
</comment>
<dbReference type="GO" id="GO:0008360">
    <property type="term" value="P:regulation of cell shape"/>
    <property type="evidence" value="ECO:0007669"/>
    <property type="project" value="UniProtKB-KW"/>
</dbReference>
<keyword evidence="7 9" id="KW-0460">Magnesium</keyword>
<dbReference type="OrthoDB" id="9805475at2"/>
<keyword evidence="5 7" id="KW-1133">Transmembrane helix</keyword>
<feature type="transmembrane region" description="Helical" evidence="7">
    <location>
        <begin position="257"/>
        <end position="276"/>
    </location>
</feature>
<dbReference type="GO" id="GO:0009252">
    <property type="term" value="P:peptidoglycan biosynthetic process"/>
    <property type="evidence" value="ECO:0007669"/>
    <property type="project" value="UniProtKB-UniRule"/>
</dbReference>
<comment type="subcellular location">
    <subcellularLocation>
        <location evidence="7">Cell membrane</location>
        <topology evidence="7">Multi-pass membrane protein</topology>
    </subcellularLocation>
    <subcellularLocation>
        <location evidence="1">Membrane</location>
        <topology evidence="1">Multi-pass membrane protein</topology>
    </subcellularLocation>
</comment>
<evidence type="ECO:0000256" key="6">
    <source>
        <dbReference type="ARBA" id="ARBA00023136"/>
    </source>
</evidence>
<dbReference type="CDD" id="cd06852">
    <property type="entry name" value="GT_MraY"/>
    <property type="match status" value="1"/>
</dbReference>
<dbReference type="PROSITE" id="PS01348">
    <property type="entry name" value="MRAY_2"/>
    <property type="match status" value="1"/>
</dbReference>
<dbReference type="UniPathway" id="UPA00219"/>
<feature type="transmembrane region" description="Helical" evidence="7">
    <location>
        <begin position="199"/>
        <end position="217"/>
    </location>
</feature>
<feature type="binding site" evidence="9">
    <location>
        <position position="228"/>
    </location>
    <ligand>
        <name>Mg(2+)</name>
        <dbReference type="ChEBI" id="CHEBI:18420"/>
    </ligand>
</feature>
<dbReference type="GO" id="GO:0051992">
    <property type="term" value="F:UDP-N-acetylmuramoyl-L-alanyl-D-glutamyl-meso-2,6-diaminopimelyl-D-alanyl-D-alanine:undecaprenyl-phosphate transferase activity"/>
    <property type="evidence" value="ECO:0007669"/>
    <property type="project" value="RHEA"/>
</dbReference>
<feature type="transmembrane region" description="Helical" evidence="7">
    <location>
        <begin position="75"/>
        <end position="93"/>
    </location>
</feature>
<feature type="transmembrane region" description="Helical" evidence="7">
    <location>
        <begin position="297"/>
        <end position="318"/>
    </location>
</feature>
<comment type="similarity">
    <text evidence="2 7">Belongs to the glycosyltransferase 4 family. MraY subfamily.</text>
</comment>
<dbReference type="InterPro" id="IPR003524">
    <property type="entry name" value="PNAcMuramoyl-5peptid_Trfase"/>
</dbReference>
<evidence type="ECO:0000256" key="9">
    <source>
        <dbReference type="PIRSR" id="PIRSR600715-1"/>
    </source>
</evidence>
<keyword evidence="7" id="KW-0133">Cell shape</keyword>
<feature type="transmembrane region" description="Helical" evidence="7">
    <location>
        <begin position="49"/>
        <end position="69"/>
    </location>
</feature>
<protein>
    <recommendedName>
        <fullName evidence="7 8">Phospho-N-acetylmuramoyl-pentapeptide-transferase</fullName>
        <ecNumber evidence="7 8">2.7.8.13</ecNumber>
    </recommendedName>
    <alternativeName>
        <fullName evidence="7">UDP-MurNAc-pentapeptide phosphotransferase</fullName>
    </alternativeName>
</protein>
<dbReference type="RefSeq" id="WP_126465525.1">
    <property type="nucleotide sequence ID" value="NZ_JAUSWF010000009.1"/>
</dbReference>
<comment type="cofactor">
    <cofactor evidence="7 9">
        <name>Mg(2+)</name>
        <dbReference type="ChEBI" id="CHEBI:18420"/>
    </cofactor>
</comment>
<keyword evidence="7" id="KW-0573">Peptidoglycan synthesis</keyword>
<dbReference type="EMBL" id="LR134523">
    <property type="protein sequence ID" value="VEJ35766.1"/>
    <property type="molecule type" value="Genomic_DNA"/>
</dbReference>
<evidence type="ECO:0000313" key="10">
    <source>
        <dbReference type="EMBL" id="VEJ35766.1"/>
    </source>
</evidence>
<keyword evidence="11" id="KW-1185">Reference proteome</keyword>
<dbReference type="PANTHER" id="PTHR22926">
    <property type="entry name" value="PHOSPHO-N-ACETYLMURAMOYL-PENTAPEPTIDE-TRANSFERASE"/>
    <property type="match status" value="1"/>
</dbReference>
<feature type="transmembrane region" description="Helical" evidence="7">
    <location>
        <begin position="6"/>
        <end position="28"/>
    </location>
</feature>
<evidence type="ECO:0000256" key="1">
    <source>
        <dbReference type="ARBA" id="ARBA00004141"/>
    </source>
</evidence>
<feature type="binding site" evidence="9">
    <location>
        <position position="168"/>
    </location>
    <ligand>
        <name>Mg(2+)</name>
        <dbReference type="ChEBI" id="CHEBI:18420"/>
    </ligand>
</feature>
<dbReference type="KEGG" id="piv:NCTC13079_00932"/>
<evidence type="ECO:0000313" key="11">
    <source>
        <dbReference type="Proteomes" id="UP000269544"/>
    </source>
</evidence>
<feature type="transmembrane region" description="Helical" evidence="7">
    <location>
        <begin position="229"/>
        <end position="251"/>
    </location>
</feature>
<gene>
    <name evidence="10" type="primary">mraY_2</name>
    <name evidence="7" type="synonym">mraY</name>
    <name evidence="10" type="ORF">NCTC13079_00932</name>
</gene>
<keyword evidence="7 9" id="KW-0479">Metal-binding</keyword>
<keyword evidence="7" id="KW-0132">Cell division</keyword>
<keyword evidence="6 7" id="KW-0472">Membrane</keyword>
<evidence type="ECO:0000256" key="4">
    <source>
        <dbReference type="ARBA" id="ARBA00022692"/>
    </source>
</evidence>
<proteinExistence type="inferred from homology"/>
<dbReference type="GO" id="GO:0005886">
    <property type="term" value="C:plasma membrane"/>
    <property type="evidence" value="ECO:0007669"/>
    <property type="project" value="UniProtKB-SubCell"/>
</dbReference>
<dbReference type="InterPro" id="IPR000715">
    <property type="entry name" value="Glycosyl_transferase_4"/>
</dbReference>
<keyword evidence="7" id="KW-0961">Cell wall biogenesis/degradation</keyword>
<dbReference type="Pfam" id="PF00953">
    <property type="entry name" value="Glycos_transf_4"/>
    <property type="match status" value="1"/>
</dbReference>
<dbReference type="NCBIfam" id="TIGR00445">
    <property type="entry name" value="mraY"/>
    <property type="match status" value="1"/>
</dbReference>
<evidence type="ECO:0000256" key="7">
    <source>
        <dbReference type="HAMAP-Rule" id="MF_00038"/>
    </source>
</evidence>
<organism evidence="10 11">
    <name type="scientific">Aedoeadaptatus ivorii</name>
    <dbReference type="NCBI Taxonomy" id="54006"/>
    <lineage>
        <taxon>Bacteria</taxon>
        <taxon>Bacillati</taxon>
        <taxon>Bacillota</taxon>
        <taxon>Tissierellia</taxon>
        <taxon>Tissierellales</taxon>
        <taxon>Peptoniphilaceae</taxon>
        <taxon>Aedoeadaptatus</taxon>
    </lineage>
</organism>
<dbReference type="EC" id="2.7.8.13" evidence="7 8"/>
<dbReference type="AlphaFoldDB" id="A0A3S5F7W3"/>
<keyword evidence="4 7" id="KW-0812">Transmembrane</keyword>
<accession>A0A3S5F7W3</accession>
<feature type="transmembrane region" description="Helical" evidence="7">
    <location>
        <begin position="113"/>
        <end position="133"/>
    </location>
</feature>
<feature type="transmembrane region" description="Helical" evidence="7">
    <location>
        <begin position="145"/>
        <end position="164"/>
    </location>
</feature>
<dbReference type="GO" id="GO:0046872">
    <property type="term" value="F:metal ion binding"/>
    <property type="evidence" value="ECO:0007669"/>
    <property type="project" value="UniProtKB-KW"/>
</dbReference>
<dbReference type="HAMAP" id="MF_00038">
    <property type="entry name" value="MraY"/>
    <property type="match status" value="1"/>
</dbReference>
<dbReference type="InterPro" id="IPR018480">
    <property type="entry name" value="PNAcMuramoyl-5peptid_Trfase_CS"/>
</dbReference>
<comment type="function">
    <text evidence="7">Catalyzes the initial step of the lipid cycle reactions in the biosynthesis of the cell wall peptidoglycan: transfers peptidoglycan precursor phospho-MurNAc-pentapeptide from UDP-MurNAc-pentapeptide onto the lipid carrier undecaprenyl phosphate, yielding undecaprenyl-pyrophosphoryl-MurNAc-pentapeptide, known as lipid I.</text>
</comment>
<keyword evidence="7" id="KW-0131">Cell cycle</keyword>
<keyword evidence="3 7" id="KW-0808">Transferase</keyword>
<dbReference type="PANTHER" id="PTHR22926:SF5">
    <property type="entry name" value="PHOSPHO-N-ACETYLMURAMOYL-PENTAPEPTIDE-TRANSFERASE HOMOLOG"/>
    <property type="match status" value="1"/>
</dbReference>
<dbReference type="GO" id="GO:0071555">
    <property type="term" value="P:cell wall organization"/>
    <property type="evidence" value="ECO:0007669"/>
    <property type="project" value="UniProtKB-KW"/>
</dbReference>
<evidence type="ECO:0000256" key="2">
    <source>
        <dbReference type="ARBA" id="ARBA00005583"/>
    </source>
</evidence>
<evidence type="ECO:0000256" key="3">
    <source>
        <dbReference type="ARBA" id="ARBA00022679"/>
    </source>
</evidence>
<sequence>MGELVTTASLPAALILSLIAGKICIPLLRRLNAGQEIREDGPQSHLVKAGTPTIGGIIFLSAMLLATLFTGNLNYETLILFISTLGFALVGFVDDYIKVVNKRNMGFTALQKLLAQICIALLLYFLVLSGKGLSTAVLLPGSGRLIDFGFFFIPFIIFVVVGTVNSVNLTDGLDGLSTSVTIVIMLFFALVSFQTQRLAIGAFCLVTAGALLGFLWYNKYPAKVFMGDTGSLALGGAVVAVAILLNLPLLLPICGGIYFIETLSVILQVASFKLRGKRIFLMSPLHHHFEQKGWREVQIVGLFVGIEIVLCIISYFLIF</sequence>
<dbReference type="GO" id="GO:0008963">
    <property type="term" value="F:phospho-N-acetylmuramoyl-pentapeptide-transferase activity"/>
    <property type="evidence" value="ECO:0007669"/>
    <property type="project" value="UniProtKB-UniRule"/>
</dbReference>
<dbReference type="Proteomes" id="UP000269544">
    <property type="component" value="Chromosome"/>
</dbReference>
<reference evidence="10 11" key="1">
    <citation type="submission" date="2018-12" db="EMBL/GenBank/DDBJ databases">
        <authorList>
            <consortium name="Pathogen Informatics"/>
        </authorList>
    </citation>
    <scope>NUCLEOTIDE SEQUENCE [LARGE SCALE GENOMIC DNA]</scope>
    <source>
        <strain evidence="10 11">NCTC13079</strain>
    </source>
</reference>
<dbReference type="GO" id="GO:0051301">
    <property type="term" value="P:cell division"/>
    <property type="evidence" value="ECO:0007669"/>
    <property type="project" value="UniProtKB-KW"/>
</dbReference>
<name>A0A3S5F7W3_9FIRM</name>
<evidence type="ECO:0000256" key="8">
    <source>
        <dbReference type="NCBIfam" id="TIGR00445"/>
    </source>
</evidence>
<keyword evidence="7" id="KW-1003">Cell membrane</keyword>
<comment type="pathway">
    <text evidence="7">Cell wall biogenesis; peptidoglycan biosynthesis.</text>
</comment>